<protein>
    <recommendedName>
        <fullName evidence="5">Sirohydrochlorin cobaltochelatase</fullName>
    </recommendedName>
</protein>
<evidence type="ECO:0000313" key="3">
    <source>
        <dbReference type="EMBL" id="GAN31585.1"/>
    </source>
</evidence>
<dbReference type="EMBL" id="BAFN01000001">
    <property type="protein sequence ID" value="GAN31585.1"/>
    <property type="molecule type" value="Genomic_DNA"/>
</dbReference>
<sequence length="364" mass="40792">MGKLVFWCRIFLSILVVGFFHASRIYGRELLKKKMVASTEVTIGQGARGVFQREELGGLKECPLGRNEKLEEKGIAIQSVNQSKNIGVLVLAHGVHRMHGEQVHEERNSEALPLWNASVLEVVKPLTDKYPLEVAFGMADPDTIKEAVHSLEEKGVSEVIVVPLFISSHSPIIGNSRYILGIQEKLPETTTVKSLPRIESRIKFRMSGALDDSMLVAEILFERAMELSANPPNETVILVGHGPNDEKENRLWLADMEKLAYYVREKGNFKKVKVATWRSDAPEEIKERAIHELRTMVEMSGKDGKVIAIPHLLATGGVESEIVAALKGLPYIFNGKTLLPHSNITRWVEMQVEEQMKESTGRQR</sequence>
<evidence type="ECO:0000256" key="2">
    <source>
        <dbReference type="ARBA" id="ARBA00023239"/>
    </source>
</evidence>
<dbReference type="Pfam" id="PF01903">
    <property type="entry name" value="CbiX"/>
    <property type="match status" value="1"/>
</dbReference>
<keyword evidence="4" id="KW-1185">Reference proteome</keyword>
<proteinExistence type="predicted"/>
<dbReference type="RefSeq" id="WP_052561334.1">
    <property type="nucleotide sequence ID" value="NZ_BAFN01000001.1"/>
</dbReference>
<dbReference type="PANTHER" id="PTHR33542:SF3">
    <property type="entry name" value="SIROHYDROCHLORIN FERROCHELATASE, CHLOROPLASTIC"/>
    <property type="match status" value="1"/>
</dbReference>
<dbReference type="Proteomes" id="UP000032309">
    <property type="component" value="Unassembled WGS sequence"/>
</dbReference>
<keyword evidence="1" id="KW-0479">Metal-binding</keyword>
<reference evidence="4" key="1">
    <citation type="journal article" date="2015" name="Genome Announc.">
        <title>Draft Genome Sequence of an Anaerobic Ammonium-Oxidizing Bacterium, "Candidatus Brocadia sinica".</title>
        <authorList>
            <person name="Oshiki M."/>
            <person name="Shinyako-Hata K."/>
            <person name="Satoh H."/>
            <person name="Okabe S."/>
        </authorList>
    </citation>
    <scope>NUCLEOTIDE SEQUENCE [LARGE SCALE GENOMIC DNA]</scope>
    <source>
        <strain evidence="4">JPN1</strain>
    </source>
</reference>
<name>A0ABQ0JS80_9BACT</name>
<evidence type="ECO:0000256" key="1">
    <source>
        <dbReference type="ARBA" id="ARBA00022723"/>
    </source>
</evidence>
<dbReference type="PANTHER" id="PTHR33542">
    <property type="entry name" value="SIROHYDROCHLORIN FERROCHELATASE, CHLOROPLASTIC"/>
    <property type="match status" value="1"/>
</dbReference>
<dbReference type="InterPro" id="IPR050963">
    <property type="entry name" value="Sirohydro_Cobaltochel/CbiX"/>
</dbReference>
<dbReference type="InterPro" id="IPR002762">
    <property type="entry name" value="CbiX-like"/>
</dbReference>
<evidence type="ECO:0008006" key="5">
    <source>
        <dbReference type="Google" id="ProtNLM"/>
    </source>
</evidence>
<evidence type="ECO:0000313" key="4">
    <source>
        <dbReference type="Proteomes" id="UP000032309"/>
    </source>
</evidence>
<keyword evidence="2" id="KW-0456">Lyase</keyword>
<gene>
    <name evidence="3" type="ORF">BROSI_A0086</name>
</gene>
<organism evidence="3 4">
    <name type="scientific">Candidatus Brocadia sinica JPN1</name>
    <dbReference type="NCBI Taxonomy" id="1197129"/>
    <lineage>
        <taxon>Bacteria</taxon>
        <taxon>Pseudomonadati</taxon>
        <taxon>Planctomycetota</taxon>
        <taxon>Candidatus Brocadiia</taxon>
        <taxon>Candidatus Brocadiales</taxon>
        <taxon>Candidatus Brocadiaceae</taxon>
        <taxon>Candidatus Brocadia</taxon>
    </lineage>
</organism>
<comment type="caution">
    <text evidence="3">The sequence shown here is derived from an EMBL/GenBank/DDBJ whole genome shotgun (WGS) entry which is preliminary data.</text>
</comment>
<dbReference type="Gene3D" id="3.40.50.1400">
    <property type="match status" value="2"/>
</dbReference>
<dbReference type="SUPFAM" id="SSF53800">
    <property type="entry name" value="Chelatase"/>
    <property type="match status" value="1"/>
</dbReference>
<accession>A0ABQ0JS80</accession>